<name>S2DFP5_INDAL</name>
<evidence type="ECO:0000313" key="3">
    <source>
        <dbReference type="Proteomes" id="UP000006073"/>
    </source>
</evidence>
<feature type="transmembrane region" description="Helical" evidence="1">
    <location>
        <begin position="12"/>
        <end position="32"/>
    </location>
</feature>
<dbReference type="EMBL" id="ALWO02000026">
    <property type="protein sequence ID" value="EOZ97937.1"/>
    <property type="molecule type" value="Genomic_DNA"/>
</dbReference>
<feature type="transmembrane region" description="Helical" evidence="1">
    <location>
        <begin position="52"/>
        <end position="69"/>
    </location>
</feature>
<organism evidence="2 3">
    <name type="scientific">Indibacter alkaliphilus (strain CCUG 57479 / KCTC 22604 / LW1)</name>
    <dbReference type="NCBI Taxonomy" id="1189612"/>
    <lineage>
        <taxon>Bacteria</taxon>
        <taxon>Pseudomonadati</taxon>
        <taxon>Bacteroidota</taxon>
        <taxon>Cytophagia</taxon>
        <taxon>Cytophagales</taxon>
        <taxon>Cyclobacteriaceae</taxon>
    </lineage>
</organism>
<keyword evidence="3" id="KW-1185">Reference proteome</keyword>
<protein>
    <submittedName>
        <fullName evidence="2">Uncharacterized protein</fullName>
    </submittedName>
</protein>
<accession>S2DFP5</accession>
<sequence>MLENRVVGILETTIRFFSFFTILTNALVAVYFTVQAKAGNTNPQSFWNKPGTLTAITLYILVVGLVYQIA</sequence>
<dbReference type="AlphaFoldDB" id="S2DFP5"/>
<keyword evidence="1" id="KW-0472">Membrane</keyword>
<proteinExistence type="predicted"/>
<dbReference type="STRING" id="1189612.A33Q_1589"/>
<gene>
    <name evidence="2" type="ORF">A33Q_1589</name>
</gene>
<dbReference type="Proteomes" id="UP000006073">
    <property type="component" value="Unassembled WGS sequence"/>
</dbReference>
<comment type="caution">
    <text evidence="2">The sequence shown here is derived from an EMBL/GenBank/DDBJ whole genome shotgun (WGS) entry which is preliminary data.</text>
</comment>
<reference evidence="2 3" key="1">
    <citation type="journal article" date="2013" name="Genome Announc.">
        <title>Draft Genome Sequence of Indibacter alkaliphilus Strain LW1T, Isolated from Lonar Lake, a Haloalkaline Lake in the Buldana District of Maharashtra, India.</title>
        <authorList>
            <person name="Singh A."/>
            <person name="Kumar Jangir P."/>
            <person name="Sharma R."/>
            <person name="Singh A."/>
            <person name="Kumar Pinnaka A."/>
            <person name="Shivaji S."/>
        </authorList>
    </citation>
    <scope>NUCLEOTIDE SEQUENCE [LARGE SCALE GENOMIC DNA]</scope>
    <source>
        <strain evidence="3">CCUG 57479 / KCTC 22604 / LW1</strain>
    </source>
</reference>
<evidence type="ECO:0000313" key="2">
    <source>
        <dbReference type="EMBL" id="EOZ97937.1"/>
    </source>
</evidence>
<keyword evidence="1" id="KW-0812">Transmembrane</keyword>
<keyword evidence="1" id="KW-1133">Transmembrane helix</keyword>
<evidence type="ECO:0000256" key="1">
    <source>
        <dbReference type="SAM" id="Phobius"/>
    </source>
</evidence>